<dbReference type="Proteomes" id="UP001488838">
    <property type="component" value="Unassembled WGS sequence"/>
</dbReference>
<dbReference type="AlphaFoldDB" id="A0AAW0IJ88"/>
<reference evidence="1 2" key="1">
    <citation type="journal article" date="2023" name="bioRxiv">
        <title>Conserved and derived expression patterns and positive selection on dental genes reveal complex evolutionary context of ever-growing rodent molars.</title>
        <authorList>
            <person name="Calamari Z.T."/>
            <person name="Song A."/>
            <person name="Cohen E."/>
            <person name="Akter M."/>
            <person name="Roy R.D."/>
            <person name="Hallikas O."/>
            <person name="Christensen M.M."/>
            <person name="Li P."/>
            <person name="Marangoni P."/>
            <person name="Jernvall J."/>
            <person name="Klein O.D."/>
        </authorList>
    </citation>
    <scope>NUCLEOTIDE SEQUENCE [LARGE SCALE GENOMIC DNA]</scope>
    <source>
        <strain evidence="1">V071</strain>
    </source>
</reference>
<sequence length="89" mass="10158">MAALEALVLQDPLDPQELLAQWAFQEIEDHLESKVIRDNQVTQDPRDHLALQDQSADSVFMVIGTMRTLTVLELEAPYHFAWPLNSLET</sequence>
<organism evidence="1 2">
    <name type="scientific">Myodes glareolus</name>
    <name type="common">Bank vole</name>
    <name type="synonym">Clethrionomys glareolus</name>
    <dbReference type="NCBI Taxonomy" id="447135"/>
    <lineage>
        <taxon>Eukaryota</taxon>
        <taxon>Metazoa</taxon>
        <taxon>Chordata</taxon>
        <taxon>Craniata</taxon>
        <taxon>Vertebrata</taxon>
        <taxon>Euteleostomi</taxon>
        <taxon>Mammalia</taxon>
        <taxon>Eutheria</taxon>
        <taxon>Euarchontoglires</taxon>
        <taxon>Glires</taxon>
        <taxon>Rodentia</taxon>
        <taxon>Myomorpha</taxon>
        <taxon>Muroidea</taxon>
        <taxon>Cricetidae</taxon>
        <taxon>Arvicolinae</taxon>
        <taxon>Myodes</taxon>
    </lineage>
</organism>
<comment type="caution">
    <text evidence="1">The sequence shown here is derived from an EMBL/GenBank/DDBJ whole genome shotgun (WGS) entry which is preliminary data.</text>
</comment>
<proteinExistence type="predicted"/>
<accession>A0AAW0IJ88</accession>
<keyword evidence="2" id="KW-1185">Reference proteome</keyword>
<gene>
    <name evidence="1" type="ORF">U0070_027022</name>
</gene>
<name>A0AAW0IJ88_MYOGA</name>
<evidence type="ECO:0000313" key="1">
    <source>
        <dbReference type="EMBL" id="KAK7814364.1"/>
    </source>
</evidence>
<protein>
    <submittedName>
        <fullName evidence="1">Uncharacterized protein</fullName>
    </submittedName>
</protein>
<dbReference type="EMBL" id="JBBHLL010000124">
    <property type="protein sequence ID" value="KAK7814364.1"/>
    <property type="molecule type" value="Genomic_DNA"/>
</dbReference>
<evidence type="ECO:0000313" key="2">
    <source>
        <dbReference type="Proteomes" id="UP001488838"/>
    </source>
</evidence>